<dbReference type="RefSeq" id="WP_119349340.1">
    <property type="nucleotide sequence ID" value="NZ_QWET01000004.1"/>
</dbReference>
<name>A0A399D3Q9_9BACT</name>
<dbReference type="InterPro" id="IPR029044">
    <property type="entry name" value="Nucleotide-diphossugar_trans"/>
</dbReference>
<sequence>MCNEAIILAGGAGTRLKGVVPDRPKPMADIGGKPFLEYLLNYLSVNQITRVILSVGFKADQIKNHFGNRFKNMDICYVVEDIPLGTGGGILKSAERVTGNHAFIVNGDTLFNIDLKRLADFHRQKGASLTIALKRMEDASRYGSIEVNETGRINAFREKETGISNAFINGGTYIISKKILLNSGLPEKFSFEKDFLEKKYIQEDFFGLEFDNYFIDIGIPSTYQQAQTDFLDKFS</sequence>
<dbReference type="SUPFAM" id="SSF53448">
    <property type="entry name" value="Nucleotide-diphospho-sugar transferases"/>
    <property type="match status" value="1"/>
</dbReference>
<keyword evidence="3" id="KW-1185">Reference proteome</keyword>
<dbReference type="Proteomes" id="UP000266441">
    <property type="component" value="Unassembled WGS sequence"/>
</dbReference>
<evidence type="ECO:0000259" key="1">
    <source>
        <dbReference type="Pfam" id="PF00483"/>
    </source>
</evidence>
<dbReference type="GO" id="GO:0016740">
    <property type="term" value="F:transferase activity"/>
    <property type="evidence" value="ECO:0007669"/>
    <property type="project" value="UniProtKB-KW"/>
</dbReference>
<dbReference type="Pfam" id="PF00483">
    <property type="entry name" value="NTP_transferase"/>
    <property type="match status" value="1"/>
</dbReference>
<reference evidence="2 3" key="1">
    <citation type="journal article" date="2015" name="Int. J. Syst. Evol. Microbiol.">
        <title>Mariniphaga sediminis sp. nov., isolated from coastal sediment.</title>
        <authorList>
            <person name="Wang F.Q."/>
            <person name="Shen Q.Y."/>
            <person name="Chen G.J."/>
            <person name="Du Z.J."/>
        </authorList>
    </citation>
    <scope>NUCLEOTIDE SEQUENCE [LARGE SCALE GENOMIC DNA]</scope>
    <source>
        <strain evidence="2 3">SY21</strain>
    </source>
</reference>
<evidence type="ECO:0000313" key="2">
    <source>
        <dbReference type="EMBL" id="RIH66106.1"/>
    </source>
</evidence>
<feature type="domain" description="Nucleotidyl transferase" evidence="1">
    <location>
        <begin position="5"/>
        <end position="231"/>
    </location>
</feature>
<dbReference type="InterPro" id="IPR050486">
    <property type="entry name" value="Mannose-1P_guanyltransferase"/>
</dbReference>
<organism evidence="2 3">
    <name type="scientific">Mariniphaga sediminis</name>
    <dbReference type="NCBI Taxonomy" id="1628158"/>
    <lineage>
        <taxon>Bacteria</taxon>
        <taxon>Pseudomonadati</taxon>
        <taxon>Bacteroidota</taxon>
        <taxon>Bacteroidia</taxon>
        <taxon>Marinilabiliales</taxon>
        <taxon>Prolixibacteraceae</taxon>
        <taxon>Mariniphaga</taxon>
    </lineage>
</organism>
<dbReference type="CDD" id="cd06915">
    <property type="entry name" value="NTP_transferase_WcbM_like"/>
    <property type="match status" value="1"/>
</dbReference>
<dbReference type="OrthoDB" id="9803871at2"/>
<proteinExistence type="predicted"/>
<dbReference type="Gene3D" id="3.90.550.10">
    <property type="entry name" value="Spore Coat Polysaccharide Biosynthesis Protein SpsA, Chain A"/>
    <property type="match status" value="1"/>
</dbReference>
<keyword evidence="2" id="KW-0808">Transferase</keyword>
<dbReference type="EMBL" id="QWET01000004">
    <property type="protein sequence ID" value="RIH66106.1"/>
    <property type="molecule type" value="Genomic_DNA"/>
</dbReference>
<dbReference type="PANTHER" id="PTHR22572">
    <property type="entry name" value="SUGAR-1-PHOSPHATE GUANYL TRANSFERASE"/>
    <property type="match status" value="1"/>
</dbReference>
<accession>A0A399D3Q9</accession>
<comment type="caution">
    <text evidence="2">The sequence shown here is derived from an EMBL/GenBank/DDBJ whole genome shotgun (WGS) entry which is preliminary data.</text>
</comment>
<dbReference type="InterPro" id="IPR005835">
    <property type="entry name" value="NTP_transferase_dom"/>
</dbReference>
<dbReference type="AlphaFoldDB" id="A0A399D3Q9"/>
<protein>
    <submittedName>
        <fullName evidence="2">D-mannose-1-phosphate guanyltransferase</fullName>
    </submittedName>
</protein>
<gene>
    <name evidence="2" type="ORF">D1164_07550</name>
</gene>
<evidence type="ECO:0000313" key="3">
    <source>
        <dbReference type="Proteomes" id="UP000266441"/>
    </source>
</evidence>